<dbReference type="PANTHER" id="PTHR11537">
    <property type="entry name" value="VOLTAGE-GATED POTASSIUM CHANNEL"/>
    <property type="match status" value="1"/>
</dbReference>
<comment type="caution">
    <text evidence="14">The sequence shown here is derived from an EMBL/GenBank/DDBJ whole genome shotgun (WGS) entry which is preliminary data.</text>
</comment>
<evidence type="ECO:0000256" key="7">
    <source>
        <dbReference type="ARBA" id="ARBA00022958"/>
    </source>
</evidence>
<proteinExistence type="predicted"/>
<keyword evidence="7" id="KW-0630">Potassium</keyword>
<evidence type="ECO:0000256" key="5">
    <source>
        <dbReference type="ARBA" id="ARBA00022826"/>
    </source>
</evidence>
<dbReference type="FunFam" id="1.10.287.70:FF:000028">
    <property type="entry name" value="potassium voltage-gated channel subfamily D member 3"/>
    <property type="match status" value="1"/>
</dbReference>
<feature type="transmembrane region" description="Helical" evidence="12">
    <location>
        <begin position="190"/>
        <end position="207"/>
    </location>
</feature>
<evidence type="ECO:0000256" key="4">
    <source>
        <dbReference type="ARBA" id="ARBA00022692"/>
    </source>
</evidence>
<dbReference type="RefSeq" id="WP_309939428.1">
    <property type="nucleotide sequence ID" value="NZ_AP025305.1"/>
</dbReference>
<comment type="subcellular location">
    <subcellularLocation>
        <location evidence="1">Membrane</location>
        <topology evidence="1">Multi-pass membrane protein</topology>
    </subcellularLocation>
</comment>
<keyword evidence="3" id="KW-0633">Potassium transport</keyword>
<reference evidence="14" key="1">
    <citation type="submission" date="2023-07" db="EMBL/GenBank/DDBJ databases">
        <title>Genomic Encyclopedia of Type Strains, Phase IV (KMG-IV): sequencing the most valuable type-strain genomes for metagenomic binning, comparative biology and taxonomic classification.</title>
        <authorList>
            <person name="Goeker M."/>
        </authorList>
    </citation>
    <scope>NUCLEOTIDE SEQUENCE</scope>
    <source>
        <strain evidence="14">DSM 26174</strain>
    </source>
</reference>
<evidence type="ECO:0000256" key="9">
    <source>
        <dbReference type="ARBA" id="ARBA00023065"/>
    </source>
</evidence>
<evidence type="ECO:0000259" key="13">
    <source>
        <dbReference type="Pfam" id="PF00520"/>
    </source>
</evidence>
<dbReference type="PRINTS" id="PR00169">
    <property type="entry name" value="KCHANNEL"/>
</dbReference>
<evidence type="ECO:0000313" key="15">
    <source>
        <dbReference type="Proteomes" id="UP001185092"/>
    </source>
</evidence>
<evidence type="ECO:0000256" key="10">
    <source>
        <dbReference type="ARBA" id="ARBA00023136"/>
    </source>
</evidence>
<keyword evidence="10 12" id="KW-0472">Membrane</keyword>
<dbReference type="Proteomes" id="UP001185092">
    <property type="component" value="Unassembled WGS sequence"/>
</dbReference>
<feature type="transmembrane region" description="Helical" evidence="12">
    <location>
        <begin position="93"/>
        <end position="115"/>
    </location>
</feature>
<dbReference type="InterPro" id="IPR028325">
    <property type="entry name" value="VG_K_chnl"/>
</dbReference>
<sequence>MKFKEKVFKIISANNKEYLPSKVFDYSIYTIILLNLGAIVLASFAEMEHKYTSIFWKFEIFSVTIFTLEYILRIWTADLLYKNVSRFKAILKFMFSSEGLIDLFAILPFYLPYILKIDLRLLWNLRLIRLLRVLKLGRYSKSIKVVGRVLSQKKADLGVTFFITFILMVVASSLMYNLENEAQPDAFPNILSTFWWAIVTLTTVGYGDVYPITPWGKVIGGIIALLGIGIVALPTGIISSAFMEEVEKSNEKKKEKKRHQVACKYCPNCGTNISAYEENLELAEDTKGDA</sequence>
<keyword evidence="9" id="KW-0406">Ion transport</keyword>
<dbReference type="EMBL" id="JAVDQD010000003">
    <property type="protein sequence ID" value="MDR6239684.1"/>
    <property type="molecule type" value="Genomic_DNA"/>
</dbReference>
<organism evidence="14 15">
    <name type="scientific">Aureibacter tunicatorum</name>
    <dbReference type="NCBI Taxonomy" id="866807"/>
    <lineage>
        <taxon>Bacteria</taxon>
        <taxon>Pseudomonadati</taxon>
        <taxon>Bacteroidota</taxon>
        <taxon>Cytophagia</taxon>
        <taxon>Cytophagales</taxon>
        <taxon>Persicobacteraceae</taxon>
        <taxon>Aureibacter</taxon>
    </lineage>
</organism>
<dbReference type="Gene3D" id="1.20.120.350">
    <property type="entry name" value="Voltage-gated potassium channels. Chain C"/>
    <property type="match status" value="1"/>
</dbReference>
<dbReference type="GO" id="GO:0001508">
    <property type="term" value="P:action potential"/>
    <property type="evidence" value="ECO:0007669"/>
    <property type="project" value="TreeGrafter"/>
</dbReference>
<dbReference type="AlphaFoldDB" id="A0AAE3XPJ6"/>
<feature type="transmembrane region" description="Helical" evidence="12">
    <location>
        <begin position="51"/>
        <end position="72"/>
    </location>
</feature>
<keyword evidence="11 14" id="KW-0407">Ion channel</keyword>
<keyword evidence="8 12" id="KW-1133">Transmembrane helix</keyword>
<name>A0AAE3XPJ6_9BACT</name>
<evidence type="ECO:0000256" key="12">
    <source>
        <dbReference type="SAM" id="Phobius"/>
    </source>
</evidence>
<evidence type="ECO:0000256" key="6">
    <source>
        <dbReference type="ARBA" id="ARBA00022882"/>
    </source>
</evidence>
<keyword evidence="15" id="KW-1185">Reference proteome</keyword>
<protein>
    <submittedName>
        <fullName evidence="14">Voltage-gated potassium channel</fullName>
    </submittedName>
</protein>
<feature type="transmembrane region" description="Helical" evidence="12">
    <location>
        <begin position="157"/>
        <end position="178"/>
    </location>
</feature>
<keyword evidence="4 12" id="KW-0812">Transmembrane</keyword>
<evidence type="ECO:0000313" key="14">
    <source>
        <dbReference type="EMBL" id="MDR6239684.1"/>
    </source>
</evidence>
<evidence type="ECO:0000256" key="1">
    <source>
        <dbReference type="ARBA" id="ARBA00004141"/>
    </source>
</evidence>
<evidence type="ECO:0000256" key="2">
    <source>
        <dbReference type="ARBA" id="ARBA00022448"/>
    </source>
</evidence>
<dbReference type="Pfam" id="PF00520">
    <property type="entry name" value="Ion_trans"/>
    <property type="match status" value="1"/>
</dbReference>
<evidence type="ECO:0000256" key="3">
    <source>
        <dbReference type="ARBA" id="ARBA00022538"/>
    </source>
</evidence>
<dbReference type="GO" id="GO:0008076">
    <property type="term" value="C:voltage-gated potassium channel complex"/>
    <property type="evidence" value="ECO:0007669"/>
    <property type="project" value="InterPro"/>
</dbReference>
<dbReference type="GO" id="GO:0005249">
    <property type="term" value="F:voltage-gated potassium channel activity"/>
    <property type="evidence" value="ECO:0007669"/>
    <property type="project" value="InterPro"/>
</dbReference>
<gene>
    <name evidence="14" type="ORF">HNQ88_002732</name>
</gene>
<evidence type="ECO:0000256" key="11">
    <source>
        <dbReference type="ARBA" id="ARBA00023303"/>
    </source>
</evidence>
<accession>A0AAE3XPJ6</accession>
<feature type="domain" description="Ion transport" evidence="13">
    <location>
        <begin position="22"/>
        <end position="249"/>
    </location>
</feature>
<dbReference type="Gene3D" id="1.10.287.70">
    <property type="match status" value="1"/>
</dbReference>
<dbReference type="InterPro" id="IPR005821">
    <property type="entry name" value="Ion_trans_dom"/>
</dbReference>
<keyword evidence="6" id="KW-0851">Voltage-gated channel</keyword>
<dbReference type="InterPro" id="IPR027359">
    <property type="entry name" value="Volt_channel_dom_sf"/>
</dbReference>
<dbReference type="SUPFAM" id="SSF81324">
    <property type="entry name" value="Voltage-gated potassium channels"/>
    <property type="match status" value="1"/>
</dbReference>
<feature type="transmembrane region" description="Helical" evidence="12">
    <location>
        <begin position="26"/>
        <end position="45"/>
    </location>
</feature>
<keyword evidence="5" id="KW-0631">Potassium channel</keyword>
<dbReference type="PANTHER" id="PTHR11537:SF254">
    <property type="entry name" value="POTASSIUM VOLTAGE-GATED CHANNEL PROTEIN SHAB"/>
    <property type="match status" value="1"/>
</dbReference>
<keyword evidence="2" id="KW-0813">Transport</keyword>
<feature type="transmembrane region" description="Helical" evidence="12">
    <location>
        <begin position="219"/>
        <end position="243"/>
    </location>
</feature>
<evidence type="ECO:0000256" key="8">
    <source>
        <dbReference type="ARBA" id="ARBA00022989"/>
    </source>
</evidence>